<evidence type="ECO:0000313" key="3">
    <source>
        <dbReference type="EMBL" id="EED90322.1"/>
    </source>
</evidence>
<protein>
    <submittedName>
        <fullName evidence="3">Uncharacterized protein</fullName>
    </submittedName>
</protein>
<dbReference type="RefSeq" id="XP_002292347.1">
    <property type="nucleotide sequence ID" value="XM_002292311.1"/>
</dbReference>
<dbReference type="InParanoid" id="B8C8P1"/>
<dbReference type="Proteomes" id="UP000001449">
    <property type="component" value="Chromosome 9"/>
</dbReference>
<feature type="compositionally biased region" description="Low complexity" evidence="1">
    <location>
        <begin position="118"/>
        <end position="129"/>
    </location>
</feature>
<organism evidence="3 4">
    <name type="scientific">Thalassiosira pseudonana</name>
    <name type="common">Marine diatom</name>
    <name type="synonym">Cyclotella nana</name>
    <dbReference type="NCBI Taxonomy" id="35128"/>
    <lineage>
        <taxon>Eukaryota</taxon>
        <taxon>Sar</taxon>
        <taxon>Stramenopiles</taxon>
        <taxon>Ochrophyta</taxon>
        <taxon>Bacillariophyta</taxon>
        <taxon>Coscinodiscophyceae</taxon>
        <taxon>Thalassiosirophycidae</taxon>
        <taxon>Thalassiosirales</taxon>
        <taxon>Thalassiosiraceae</taxon>
        <taxon>Thalassiosira</taxon>
    </lineage>
</organism>
<reference evidence="3 4" key="2">
    <citation type="journal article" date="2008" name="Nature">
        <title>The Phaeodactylum genome reveals the evolutionary history of diatom genomes.</title>
        <authorList>
            <person name="Bowler C."/>
            <person name="Allen A.E."/>
            <person name="Badger J.H."/>
            <person name="Grimwood J."/>
            <person name="Jabbari K."/>
            <person name="Kuo A."/>
            <person name="Maheswari U."/>
            <person name="Martens C."/>
            <person name="Maumus F."/>
            <person name="Otillar R.P."/>
            <person name="Rayko E."/>
            <person name="Salamov A."/>
            <person name="Vandepoele K."/>
            <person name="Beszteri B."/>
            <person name="Gruber A."/>
            <person name="Heijde M."/>
            <person name="Katinka M."/>
            <person name="Mock T."/>
            <person name="Valentin K."/>
            <person name="Verret F."/>
            <person name="Berges J.A."/>
            <person name="Brownlee C."/>
            <person name="Cadoret J.P."/>
            <person name="Chiovitti A."/>
            <person name="Choi C.J."/>
            <person name="Coesel S."/>
            <person name="De Martino A."/>
            <person name="Detter J.C."/>
            <person name="Durkin C."/>
            <person name="Falciatore A."/>
            <person name="Fournet J."/>
            <person name="Haruta M."/>
            <person name="Huysman M.J."/>
            <person name="Jenkins B.D."/>
            <person name="Jiroutova K."/>
            <person name="Jorgensen R.E."/>
            <person name="Joubert Y."/>
            <person name="Kaplan A."/>
            <person name="Kroger N."/>
            <person name="Kroth P.G."/>
            <person name="La Roche J."/>
            <person name="Lindquist E."/>
            <person name="Lommer M."/>
            <person name="Martin-Jezequel V."/>
            <person name="Lopez P.J."/>
            <person name="Lucas S."/>
            <person name="Mangogna M."/>
            <person name="McGinnis K."/>
            <person name="Medlin L.K."/>
            <person name="Montsant A."/>
            <person name="Oudot-Le Secq M.P."/>
            <person name="Napoli C."/>
            <person name="Obornik M."/>
            <person name="Parker M.S."/>
            <person name="Petit J.L."/>
            <person name="Porcel B.M."/>
            <person name="Poulsen N."/>
            <person name="Robison M."/>
            <person name="Rychlewski L."/>
            <person name="Rynearson T.A."/>
            <person name="Schmutz J."/>
            <person name="Shapiro H."/>
            <person name="Siaut M."/>
            <person name="Stanley M."/>
            <person name="Sussman M.R."/>
            <person name="Taylor A.R."/>
            <person name="Vardi A."/>
            <person name="von Dassow P."/>
            <person name="Vyverman W."/>
            <person name="Willis A."/>
            <person name="Wyrwicz L.S."/>
            <person name="Rokhsar D.S."/>
            <person name="Weissenbach J."/>
            <person name="Armbrust E.V."/>
            <person name="Green B.R."/>
            <person name="Van de Peer Y."/>
            <person name="Grigoriev I.V."/>
        </authorList>
    </citation>
    <scope>NUCLEOTIDE SEQUENCE [LARGE SCALE GENOMIC DNA]</scope>
    <source>
        <strain evidence="3 4">CCMP1335</strain>
    </source>
</reference>
<evidence type="ECO:0000256" key="2">
    <source>
        <dbReference type="SAM" id="SignalP"/>
    </source>
</evidence>
<gene>
    <name evidence="3" type="ORF">THAPSDRAFT_24077</name>
</gene>
<feature type="signal peptide" evidence="2">
    <location>
        <begin position="1"/>
        <end position="21"/>
    </location>
</feature>
<proteinExistence type="predicted"/>
<accession>B8C8P1</accession>
<dbReference type="GeneID" id="7446979"/>
<feature type="chain" id="PRO_5002866398" evidence="2">
    <location>
        <begin position="22"/>
        <end position="344"/>
    </location>
</feature>
<dbReference type="KEGG" id="tps:THAPSDRAFT_24077"/>
<evidence type="ECO:0000256" key="1">
    <source>
        <dbReference type="SAM" id="MobiDB-lite"/>
    </source>
</evidence>
<keyword evidence="2" id="KW-0732">Signal</keyword>
<dbReference type="PaxDb" id="35128-Thaps24077"/>
<name>B8C8P1_THAPS</name>
<dbReference type="HOGENOM" id="CLU_807734_0_0_1"/>
<dbReference type="AlphaFoldDB" id="B8C8P1"/>
<reference evidence="3 4" key="1">
    <citation type="journal article" date="2004" name="Science">
        <title>The genome of the diatom Thalassiosira pseudonana: ecology, evolution, and metabolism.</title>
        <authorList>
            <person name="Armbrust E.V."/>
            <person name="Berges J.A."/>
            <person name="Bowler C."/>
            <person name="Green B.R."/>
            <person name="Martinez D."/>
            <person name="Putnam N.H."/>
            <person name="Zhou S."/>
            <person name="Allen A.E."/>
            <person name="Apt K.E."/>
            <person name="Bechner M."/>
            <person name="Brzezinski M.A."/>
            <person name="Chaal B.K."/>
            <person name="Chiovitti A."/>
            <person name="Davis A.K."/>
            <person name="Demarest M.S."/>
            <person name="Detter J.C."/>
            <person name="Glavina T."/>
            <person name="Goodstein D."/>
            <person name="Hadi M.Z."/>
            <person name="Hellsten U."/>
            <person name="Hildebrand M."/>
            <person name="Jenkins B.D."/>
            <person name="Jurka J."/>
            <person name="Kapitonov V.V."/>
            <person name="Kroger N."/>
            <person name="Lau W.W."/>
            <person name="Lane T.W."/>
            <person name="Larimer F.W."/>
            <person name="Lippmeier J.C."/>
            <person name="Lucas S."/>
            <person name="Medina M."/>
            <person name="Montsant A."/>
            <person name="Obornik M."/>
            <person name="Parker M.S."/>
            <person name="Palenik B."/>
            <person name="Pazour G.J."/>
            <person name="Richardson P.M."/>
            <person name="Rynearson T.A."/>
            <person name="Saito M.A."/>
            <person name="Schwartz D.C."/>
            <person name="Thamatrakoln K."/>
            <person name="Valentin K."/>
            <person name="Vardi A."/>
            <person name="Wilkerson F.P."/>
            <person name="Rokhsar D.S."/>
        </authorList>
    </citation>
    <scope>NUCLEOTIDE SEQUENCE [LARGE SCALE GENOMIC DNA]</scope>
    <source>
        <strain evidence="3 4">CCMP1335</strain>
    </source>
</reference>
<dbReference type="EMBL" id="CM000645">
    <property type="protein sequence ID" value="EED90322.1"/>
    <property type="molecule type" value="Genomic_DNA"/>
</dbReference>
<keyword evidence="4" id="KW-1185">Reference proteome</keyword>
<sequence>MTKSSKLTALAMMMVIGMGFAADIAYGVENGLDRRHGLSNVHVQKASRGARRLSEEEQQKLINRYTRRNQELVTNQEWKALDKKDKKDLKKGGGAVKTPAKAPSNGSTGKRDAPVPAPSSGGAPGSAPATEEISIGAKSDKREDSNGLLSKSGKATGPSGGLCSKRLELAWESNDAAGNILQVNSPEEIAERCEFDTDPDFDANLSCPFIFTPDEGFADTEDKISYLFGGNQTIGEALYDFLLYCQCQQAFELKCTSKIPHGPPTAEINFGYGNVLVPSYSEYIPASSPEVRAEYCAFGGIWNGDFDLENFYDLSADVQDCGCFWLYQAKEMVGTCPGVDLGVF</sequence>
<feature type="region of interest" description="Disordered" evidence="1">
    <location>
        <begin position="83"/>
        <end position="159"/>
    </location>
</feature>
<evidence type="ECO:0000313" key="4">
    <source>
        <dbReference type="Proteomes" id="UP000001449"/>
    </source>
</evidence>